<dbReference type="EMBL" id="LSSN01005816">
    <property type="protein sequence ID" value="OMJ08363.1"/>
    <property type="molecule type" value="Genomic_DNA"/>
</dbReference>
<dbReference type="Gene3D" id="3.40.30.10">
    <property type="entry name" value="Glutaredoxin"/>
    <property type="match status" value="1"/>
</dbReference>
<name>A0A1R1X144_9FUNG</name>
<dbReference type="Pfam" id="PF02798">
    <property type="entry name" value="GST_N"/>
    <property type="match status" value="1"/>
</dbReference>
<dbReference type="Gene3D" id="1.20.1050.10">
    <property type="match status" value="1"/>
</dbReference>
<organism evidence="3 4">
    <name type="scientific">Smittium culicis</name>
    <dbReference type="NCBI Taxonomy" id="133412"/>
    <lineage>
        <taxon>Eukaryota</taxon>
        <taxon>Fungi</taxon>
        <taxon>Fungi incertae sedis</taxon>
        <taxon>Zoopagomycota</taxon>
        <taxon>Kickxellomycotina</taxon>
        <taxon>Harpellomycetes</taxon>
        <taxon>Harpellales</taxon>
        <taxon>Legeriomycetaceae</taxon>
        <taxon>Smittium</taxon>
    </lineage>
</organism>
<evidence type="ECO:0000313" key="3">
    <source>
        <dbReference type="EMBL" id="OMJ08363.1"/>
    </source>
</evidence>
<dbReference type="InterPro" id="IPR050213">
    <property type="entry name" value="GST_superfamily"/>
</dbReference>
<dbReference type="OrthoDB" id="414243at2759"/>
<gene>
    <name evidence="3" type="ORF">AYI70_g11592</name>
</gene>
<dbReference type="PROSITE" id="PS50404">
    <property type="entry name" value="GST_NTER"/>
    <property type="match status" value="1"/>
</dbReference>
<comment type="caution">
    <text evidence="3">The sequence shown here is derived from an EMBL/GenBank/DDBJ whole genome shotgun (WGS) entry which is preliminary data.</text>
</comment>
<dbReference type="PANTHER" id="PTHR11571:SF150">
    <property type="entry name" value="GLUTATHIONE S-TRANSFERASE"/>
    <property type="match status" value="1"/>
</dbReference>
<feature type="domain" description="GST C-terminal" evidence="2">
    <location>
        <begin position="86"/>
        <end position="232"/>
    </location>
</feature>
<dbReference type="GO" id="GO:0004364">
    <property type="term" value="F:glutathione transferase activity"/>
    <property type="evidence" value="ECO:0007669"/>
    <property type="project" value="TreeGrafter"/>
</dbReference>
<dbReference type="InterPro" id="IPR004046">
    <property type="entry name" value="GST_C"/>
</dbReference>
<accession>A0A1R1X144</accession>
<proteinExistence type="predicted"/>
<keyword evidence="3" id="KW-0808">Transferase</keyword>
<dbReference type="PANTHER" id="PTHR11571">
    <property type="entry name" value="GLUTATHIONE S-TRANSFERASE"/>
    <property type="match status" value="1"/>
</dbReference>
<dbReference type="InterPro" id="IPR010987">
    <property type="entry name" value="Glutathione-S-Trfase_C-like"/>
</dbReference>
<dbReference type="STRING" id="133412.A0A1R1X144"/>
<dbReference type="AlphaFoldDB" id="A0A1R1X144"/>
<dbReference type="SFLD" id="SFLDS00019">
    <property type="entry name" value="Glutathione_Transferase_(cytos"/>
    <property type="match status" value="1"/>
</dbReference>
<dbReference type="SUPFAM" id="SSF47616">
    <property type="entry name" value="GST C-terminal domain-like"/>
    <property type="match status" value="1"/>
</dbReference>
<dbReference type="Proteomes" id="UP000187283">
    <property type="component" value="Unassembled WGS sequence"/>
</dbReference>
<dbReference type="CDD" id="cd03192">
    <property type="entry name" value="GST_C_Sigma_like"/>
    <property type="match status" value="1"/>
</dbReference>
<dbReference type="Pfam" id="PF14497">
    <property type="entry name" value="GST_C_3"/>
    <property type="match status" value="1"/>
</dbReference>
<evidence type="ECO:0000259" key="1">
    <source>
        <dbReference type="PROSITE" id="PS50404"/>
    </source>
</evidence>
<feature type="domain" description="GST N-terminal" evidence="1">
    <location>
        <begin position="5"/>
        <end position="84"/>
    </location>
</feature>
<evidence type="ECO:0000259" key="2">
    <source>
        <dbReference type="PROSITE" id="PS50405"/>
    </source>
</evidence>
<sequence length="232" mass="25836">MSQGSKFDLLYFPIPGRALTSQLLLSVAGADWKNSVPEWPKDKEAMPYGRLPVLIETEEDGSKFVLSESRAIEEYIAATFGLLPQGIKNLAVSNQYVNQIFDIVEAYANVAGFKYETSLVLGADIDGLTKTPDECKDRDQFYIAQNIVKLSKFLADSSKYFLQKHEQILAKSKSGYYFGDSITYADLTLYSIYFSLKSENLAAEFDSPNYPHVNKLIQLVASNPAVAAVINK</sequence>
<dbReference type="InterPro" id="IPR040079">
    <property type="entry name" value="Glutathione_S-Trfase"/>
</dbReference>
<protein>
    <submittedName>
        <fullName evidence="3">Glutathione S-transferase 4</fullName>
    </submittedName>
</protein>
<dbReference type="InterPro" id="IPR036282">
    <property type="entry name" value="Glutathione-S-Trfase_C_sf"/>
</dbReference>
<dbReference type="SUPFAM" id="SSF52833">
    <property type="entry name" value="Thioredoxin-like"/>
    <property type="match status" value="1"/>
</dbReference>
<dbReference type="InterPro" id="IPR004045">
    <property type="entry name" value="Glutathione_S-Trfase_N"/>
</dbReference>
<reference evidence="3 4" key="1">
    <citation type="submission" date="2017-01" db="EMBL/GenBank/DDBJ databases">
        <authorList>
            <person name="Mah S.A."/>
            <person name="Swanson W.J."/>
            <person name="Moy G.W."/>
            <person name="Vacquier V.D."/>
        </authorList>
    </citation>
    <scope>NUCLEOTIDE SEQUENCE [LARGE SCALE GENOMIC DNA]</scope>
    <source>
        <strain evidence="3 4">GSMNP</strain>
    </source>
</reference>
<dbReference type="InterPro" id="IPR036249">
    <property type="entry name" value="Thioredoxin-like_sf"/>
</dbReference>
<dbReference type="PROSITE" id="PS50405">
    <property type="entry name" value="GST_CTER"/>
    <property type="match status" value="1"/>
</dbReference>
<dbReference type="GO" id="GO:0006749">
    <property type="term" value="P:glutathione metabolic process"/>
    <property type="evidence" value="ECO:0007669"/>
    <property type="project" value="TreeGrafter"/>
</dbReference>
<keyword evidence="4" id="KW-1185">Reference proteome</keyword>
<evidence type="ECO:0000313" key="4">
    <source>
        <dbReference type="Proteomes" id="UP000187283"/>
    </source>
</evidence>